<feature type="compositionally biased region" description="Acidic residues" evidence="3">
    <location>
        <begin position="216"/>
        <end position="235"/>
    </location>
</feature>
<dbReference type="SUPFAM" id="SSF50729">
    <property type="entry name" value="PH domain-like"/>
    <property type="match status" value="1"/>
</dbReference>
<dbReference type="InterPro" id="IPR000219">
    <property type="entry name" value="DH_dom"/>
</dbReference>
<evidence type="ECO:0000256" key="1">
    <source>
        <dbReference type="ARBA" id="ARBA00022658"/>
    </source>
</evidence>
<feature type="coiled-coil region" evidence="2">
    <location>
        <begin position="339"/>
        <end position="366"/>
    </location>
</feature>
<dbReference type="InterPro" id="IPR051336">
    <property type="entry name" value="RhoGEF_Guanine_NuclExch_SF"/>
</dbReference>
<dbReference type="SMART" id="SM00233">
    <property type="entry name" value="PH"/>
    <property type="match status" value="2"/>
</dbReference>
<dbReference type="Gene3D" id="1.20.900.10">
    <property type="entry name" value="Dbl homology (DH) domain"/>
    <property type="match status" value="2"/>
</dbReference>
<feature type="domain" description="DH" evidence="4">
    <location>
        <begin position="291"/>
        <end position="449"/>
    </location>
</feature>
<protein>
    <recommendedName>
        <fullName evidence="4">DH domain-containing protein</fullName>
    </recommendedName>
</protein>
<dbReference type="Proteomes" id="UP001497623">
    <property type="component" value="Unassembled WGS sequence"/>
</dbReference>
<dbReference type="SUPFAM" id="SSF48065">
    <property type="entry name" value="DBL homology domain (DH-domain)"/>
    <property type="match status" value="2"/>
</dbReference>
<gene>
    <name evidence="5" type="ORF">MNOR_LOCUS3026</name>
</gene>
<accession>A0AAV2PS95</accession>
<comment type="caution">
    <text evidence="5">The sequence shown here is derived from an EMBL/GenBank/DDBJ whole genome shotgun (WGS) entry which is preliminary data.</text>
</comment>
<evidence type="ECO:0000256" key="3">
    <source>
        <dbReference type="SAM" id="MobiDB-lite"/>
    </source>
</evidence>
<feature type="compositionally biased region" description="Polar residues" evidence="3">
    <location>
        <begin position="146"/>
        <end position="159"/>
    </location>
</feature>
<keyword evidence="2" id="KW-0175">Coiled coil</keyword>
<dbReference type="AlphaFoldDB" id="A0AAV2PS95"/>
<proteinExistence type="predicted"/>
<dbReference type="InterPro" id="IPR011993">
    <property type="entry name" value="PH-like_dom_sf"/>
</dbReference>
<evidence type="ECO:0000256" key="2">
    <source>
        <dbReference type="SAM" id="Coils"/>
    </source>
</evidence>
<keyword evidence="6" id="KW-1185">Reference proteome</keyword>
<dbReference type="GO" id="GO:0005737">
    <property type="term" value="C:cytoplasm"/>
    <property type="evidence" value="ECO:0007669"/>
    <property type="project" value="TreeGrafter"/>
</dbReference>
<sequence length="1012" mass="116128">MGKTESILFGPKKKLNKVESFEELVKVSRISYSTRYCNNNETIDPEDARHIGVVDSFYAMQEVELKTQSGHCQIKSKDTVVLNHRVNDVIICLPIGDKKNQVLYVTRSESYGRAAVLLQMVNDGLANQLINIFFHAVPDDIISSITNSTPTVNKETSPVNKDAKRSFGKGLGKKMTSIFSSLNISSGRRTVGDDSMSPRSTPTLTRRPVRISSSDFDGDNNIDDEDSTDDESIEEEIPDIKANGQLYEGLGLDSQKVQESLYATDDVDQPKTPTASKSDTQAAIDAEMKFFLDFDRNYVETLQSLEKDREYLARKETPQFIREKLTLLFRQIKALTSLHTELHEEFKQAGNNLQELSEAIVTHQEDYENHIFFMENIPTVDDILQNYSDYFKANIPRLAEKLRSPRMRLHYYVLTLESLQKKTTDFNETNALQKAMDTLKAPLKKADSKLLISAIIGSPFDLGNCGSLALHHDLYLTKGGDLIRATYHVLFLESVIVLTVTEGRYYRYVTSLRLDQVDLGKEERGVFFNINCFNGLRGQCVPYKFKAKNIHIQQLWIKELKRNLSNQIQATSPRTSLVDGKDSEYMVNGKRKITRIRSLKEPYLIQTSVNNIEYEKKDDRAGRTEYNTSWSQRRAALKKNSTARKERPILKKMSSETNDSDINIANIKNNQPPLSIWKIFPDFYNLYNNKYSSGDIVTTTGKILGNLLEQEKKYTQELNKQLGTFLDDDFPRPPKTIFQDLRHLYEFHDNNFLPALLRAFDEGHLAVYSTFINYSEHIIELYSTFLINRCSYDKKMQEMDLRNPYVYPALHFLMYLKAFAKIKCDDVQEFDLLEAVRAIFHNCIFQANLILLENGIDGVPFDLHSSGNVLIEGRVKGQWQGQVIKQDCHLVLMNTMILILEEKYSHYQYVEAIRMDTVGLGPFPDIYTFSLEVRTGSSTIKTYRFRTPRKDMRNQWVKGITDILQEQAAKLKIEYQKRMEHEPVKATQLEATDVLPDKDIPISIGTVKETAL</sequence>
<reference evidence="5 6" key="1">
    <citation type="submission" date="2024-05" db="EMBL/GenBank/DDBJ databases">
        <authorList>
            <person name="Wallberg A."/>
        </authorList>
    </citation>
    <scope>NUCLEOTIDE SEQUENCE [LARGE SCALE GENOMIC DNA]</scope>
</reference>
<dbReference type="InterPro" id="IPR001849">
    <property type="entry name" value="PH_domain"/>
</dbReference>
<evidence type="ECO:0000259" key="4">
    <source>
        <dbReference type="PROSITE" id="PS50010"/>
    </source>
</evidence>
<evidence type="ECO:0000313" key="5">
    <source>
        <dbReference type="EMBL" id="CAL4063011.1"/>
    </source>
</evidence>
<feature type="region of interest" description="Disordered" evidence="3">
    <location>
        <begin position="187"/>
        <end position="235"/>
    </location>
</feature>
<dbReference type="Gene3D" id="2.30.29.30">
    <property type="entry name" value="Pleckstrin-homology domain (PH domain)/Phosphotyrosine-binding domain (PTB)"/>
    <property type="match status" value="1"/>
</dbReference>
<dbReference type="PANTHER" id="PTHR22826">
    <property type="entry name" value="RHO GUANINE EXCHANGE FACTOR-RELATED"/>
    <property type="match status" value="1"/>
</dbReference>
<dbReference type="InterPro" id="IPR035899">
    <property type="entry name" value="DBL_dom_sf"/>
</dbReference>
<dbReference type="EMBL" id="CAXKWB010000988">
    <property type="protein sequence ID" value="CAL4063011.1"/>
    <property type="molecule type" value="Genomic_DNA"/>
</dbReference>
<feature type="non-terminal residue" evidence="5">
    <location>
        <position position="1012"/>
    </location>
</feature>
<evidence type="ECO:0000313" key="6">
    <source>
        <dbReference type="Proteomes" id="UP001497623"/>
    </source>
</evidence>
<dbReference type="GO" id="GO:0005085">
    <property type="term" value="F:guanyl-nucleotide exchange factor activity"/>
    <property type="evidence" value="ECO:0007669"/>
    <property type="project" value="UniProtKB-KW"/>
</dbReference>
<keyword evidence="1" id="KW-0344">Guanine-nucleotide releasing factor</keyword>
<organism evidence="5 6">
    <name type="scientific">Meganyctiphanes norvegica</name>
    <name type="common">Northern krill</name>
    <name type="synonym">Thysanopoda norvegica</name>
    <dbReference type="NCBI Taxonomy" id="48144"/>
    <lineage>
        <taxon>Eukaryota</taxon>
        <taxon>Metazoa</taxon>
        <taxon>Ecdysozoa</taxon>
        <taxon>Arthropoda</taxon>
        <taxon>Crustacea</taxon>
        <taxon>Multicrustacea</taxon>
        <taxon>Malacostraca</taxon>
        <taxon>Eumalacostraca</taxon>
        <taxon>Eucarida</taxon>
        <taxon>Euphausiacea</taxon>
        <taxon>Euphausiidae</taxon>
        <taxon>Meganyctiphanes</taxon>
    </lineage>
</organism>
<feature type="region of interest" description="Disordered" evidence="3">
    <location>
        <begin position="146"/>
        <end position="168"/>
    </location>
</feature>
<name>A0AAV2PS95_MEGNR</name>
<dbReference type="PROSITE" id="PS50010">
    <property type="entry name" value="DH_2"/>
    <property type="match status" value="2"/>
</dbReference>
<feature type="domain" description="DH" evidence="4">
    <location>
        <begin position="688"/>
        <end position="817"/>
    </location>
</feature>